<comment type="caution">
    <text evidence="1">The sequence shown here is derived from an EMBL/GenBank/DDBJ whole genome shotgun (WGS) entry which is preliminary data.</text>
</comment>
<accession>A0AAE0ZP94</accession>
<protein>
    <submittedName>
        <fullName evidence="1">Uncharacterized protein</fullName>
    </submittedName>
</protein>
<evidence type="ECO:0000313" key="2">
    <source>
        <dbReference type="Proteomes" id="UP001283361"/>
    </source>
</evidence>
<dbReference type="EMBL" id="JAWDGP010003578">
    <property type="protein sequence ID" value="KAK3772945.1"/>
    <property type="molecule type" value="Genomic_DNA"/>
</dbReference>
<dbReference type="AlphaFoldDB" id="A0AAE0ZP94"/>
<keyword evidence="2" id="KW-1185">Reference proteome</keyword>
<organism evidence="1 2">
    <name type="scientific">Elysia crispata</name>
    <name type="common">lettuce slug</name>
    <dbReference type="NCBI Taxonomy" id="231223"/>
    <lineage>
        <taxon>Eukaryota</taxon>
        <taxon>Metazoa</taxon>
        <taxon>Spiralia</taxon>
        <taxon>Lophotrochozoa</taxon>
        <taxon>Mollusca</taxon>
        <taxon>Gastropoda</taxon>
        <taxon>Heterobranchia</taxon>
        <taxon>Euthyneura</taxon>
        <taxon>Panpulmonata</taxon>
        <taxon>Sacoglossa</taxon>
        <taxon>Placobranchoidea</taxon>
        <taxon>Plakobranchidae</taxon>
        <taxon>Elysia</taxon>
    </lineage>
</organism>
<dbReference type="Proteomes" id="UP001283361">
    <property type="component" value="Unassembled WGS sequence"/>
</dbReference>
<name>A0AAE0ZP94_9GAST</name>
<evidence type="ECO:0000313" key="1">
    <source>
        <dbReference type="EMBL" id="KAK3772945.1"/>
    </source>
</evidence>
<sequence>MACSEQVDFLRSSARRRIGHQRSSPLKLYESDVCGRFDGIRIGHQRSSPLKLYESDVCGRFDGIRIGHQRSSPLKLYESDVCGRNYKPVTSWGERFTSLTPLAAQFNCDLAAYHKVLVLSTKFTFALN</sequence>
<reference evidence="1" key="1">
    <citation type="journal article" date="2023" name="G3 (Bethesda)">
        <title>A reference genome for the long-term kleptoplast-retaining sea slug Elysia crispata morphotype clarki.</title>
        <authorList>
            <person name="Eastman K.E."/>
            <person name="Pendleton A.L."/>
            <person name="Shaikh M.A."/>
            <person name="Suttiyut T."/>
            <person name="Ogas R."/>
            <person name="Tomko P."/>
            <person name="Gavelis G."/>
            <person name="Widhalm J.R."/>
            <person name="Wisecaver J.H."/>
        </authorList>
    </citation>
    <scope>NUCLEOTIDE SEQUENCE</scope>
    <source>
        <strain evidence="1">ECLA1</strain>
    </source>
</reference>
<proteinExistence type="predicted"/>
<gene>
    <name evidence="1" type="ORF">RRG08_012114</name>
</gene>